<dbReference type="RefSeq" id="WP_179820621.1">
    <property type="nucleotide sequence ID" value="NZ_JACCFS010000001.1"/>
</dbReference>
<feature type="transmembrane region" description="Helical" evidence="2">
    <location>
        <begin position="327"/>
        <end position="349"/>
    </location>
</feature>
<evidence type="ECO:0000256" key="1">
    <source>
        <dbReference type="SAM" id="MobiDB-lite"/>
    </source>
</evidence>
<dbReference type="InterPro" id="IPR056926">
    <property type="entry name" value="FLQE3_permease"/>
</dbReference>
<dbReference type="AlphaFoldDB" id="A0A7Z0J8V6"/>
<feature type="transmembrane region" description="Helical" evidence="2">
    <location>
        <begin position="50"/>
        <end position="69"/>
    </location>
</feature>
<feature type="transmembrane region" description="Helical" evidence="2">
    <location>
        <begin position="438"/>
        <end position="461"/>
    </location>
</feature>
<feature type="transmembrane region" description="Helical" evidence="2">
    <location>
        <begin position="286"/>
        <end position="307"/>
    </location>
</feature>
<feature type="transmembrane region" description="Helical" evidence="2">
    <location>
        <begin position="118"/>
        <end position="143"/>
    </location>
</feature>
<feature type="transmembrane region" description="Helical" evidence="2">
    <location>
        <begin position="404"/>
        <end position="426"/>
    </location>
</feature>
<evidence type="ECO:0000313" key="4">
    <source>
        <dbReference type="Proteomes" id="UP000572051"/>
    </source>
</evidence>
<organism evidence="3 4">
    <name type="scientific">Nocardiopsis aegyptia</name>
    <dbReference type="NCBI Taxonomy" id="220378"/>
    <lineage>
        <taxon>Bacteria</taxon>
        <taxon>Bacillati</taxon>
        <taxon>Actinomycetota</taxon>
        <taxon>Actinomycetes</taxon>
        <taxon>Streptosporangiales</taxon>
        <taxon>Nocardiopsidaceae</taxon>
        <taxon>Nocardiopsis</taxon>
    </lineage>
</organism>
<feature type="transmembrane region" description="Helical" evidence="2">
    <location>
        <begin position="155"/>
        <end position="174"/>
    </location>
</feature>
<name>A0A7Z0J8V6_9ACTN</name>
<dbReference type="EMBL" id="JACCFS010000001">
    <property type="protein sequence ID" value="NYJ32700.1"/>
    <property type="molecule type" value="Genomic_DNA"/>
</dbReference>
<protein>
    <submittedName>
        <fullName evidence="3">Fluoroquinolone transport system permease protein</fullName>
    </submittedName>
</protein>
<feature type="transmembrane region" description="Helical" evidence="2">
    <location>
        <begin position="20"/>
        <end position="38"/>
    </location>
</feature>
<feature type="transmembrane region" description="Helical" evidence="2">
    <location>
        <begin position="209"/>
        <end position="229"/>
    </location>
</feature>
<sequence>MRRVAAAVRLEWGIELRYGIVPVAAGLAVLWTAVLWLLPPGTARVVAPYLLFTDTAGFGALFVVVLLMFERTERARDALAATPLRTGEAVAVRVLVLTALSVGVAVPLILAAGRDDPAALPAALLAGASGVALISLFLLSLCLAVSARARTLQDFLVVLPVVAVPLVVVPLVHMTGLLEHPLLYAVPTTVGADLVRWGLAPDAVAGSPAVLAAGTGYALVCVVLALVWARRAVDTGAGAPPGPRPPGASRRGRPPAGRGGTRLGRGSAPAVLRFARADLFGTGRDPMLLVVLVAPLVLAVGARFGFAGATGYVRSAYGVDLTTVAPLVLALFLLHLPLMFGAVGAMRAIEDIDERVLMVLRVSPLTLRAYLGYRTGLVAALSLVGLLVALPLSGLMPGGWSAGTVAALVLGTAQAPLLLVAVTAFAGNKVESLVAVKAAGAVMVVVPVLAWIVPGPWNLLLLGLPPAWPALAVPGYAAEPLGVPVLLAGGLLVAAVATALLVRRTTRRIDSGSTV</sequence>
<keyword evidence="2" id="KW-0472">Membrane</keyword>
<gene>
    <name evidence="3" type="ORF">HNR10_000581</name>
</gene>
<dbReference type="Pfam" id="PF24686">
    <property type="entry name" value="FLQE3_permease"/>
    <property type="match status" value="1"/>
</dbReference>
<feature type="transmembrane region" description="Helical" evidence="2">
    <location>
        <begin position="90"/>
        <end position="112"/>
    </location>
</feature>
<accession>A0A7Z0J8V6</accession>
<keyword evidence="4" id="KW-1185">Reference proteome</keyword>
<reference evidence="3 4" key="1">
    <citation type="submission" date="2020-07" db="EMBL/GenBank/DDBJ databases">
        <title>Sequencing the genomes of 1000 actinobacteria strains.</title>
        <authorList>
            <person name="Klenk H.-P."/>
        </authorList>
    </citation>
    <scope>NUCLEOTIDE SEQUENCE [LARGE SCALE GENOMIC DNA]</scope>
    <source>
        <strain evidence="3 4">DSM 44442</strain>
    </source>
</reference>
<feature type="transmembrane region" description="Helical" evidence="2">
    <location>
        <begin position="370"/>
        <end position="392"/>
    </location>
</feature>
<proteinExistence type="predicted"/>
<keyword evidence="2" id="KW-0812">Transmembrane</keyword>
<feature type="transmembrane region" description="Helical" evidence="2">
    <location>
        <begin position="481"/>
        <end position="502"/>
    </location>
</feature>
<feature type="region of interest" description="Disordered" evidence="1">
    <location>
        <begin position="237"/>
        <end position="264"/>
    </location>
</feature>
<evidence type="ECO:0000256" key="2">
    <source>
        <dbReference type="SAM" id="Phobius"/>
    </source>
</evidence>
<dbReference type="Proteomes" id="UP000572051">
    <property type="component" value="Unassembled WGS sequence"/>
</dbReference>
<evidence type="ECO:0000313" key="3">
    <source>
        <dbReference type="EMBL" id="NYJ32700.1"/>
    </source>
</evidence>
<keyword evidence="2" id="KW-1133">Transmembrane helix</keyword>
<comment type="caution">
    <text evidence="3">The sequence shown here is derived from an EMBL/GenBank/DDBJ whole genome shotgun (WGS) entry which is preliminary data.</text>
</comment>